<evidence type="ECO:0000313" key="2">
    <source>
        <dbReference type="EMBL" id="AKU09813.1"/>
    </source>
</evidence>
<dbReference type="PATRIC" id="fig|35746.4.peg.4061"/>
<geneLocation type="plasmid" evidence="2 3">
    <name>pHG3</name>
</geneLocation>
<evidence type="ECO:0000259" key="1">
    <source>
        <dbReference type="Pfam" id="PF24839"/>
    </source>
</evidence>
<organism evidence="2 3">
    <name type="scientific">Haloferax gibbonsii</name>
    <dbReference type="NCBI Taxonomy" id="35746"/>
    <lineage>
        <taxon>Archaea</taxon>
        <taxon>Methanobacteriati</taxon>
        <taxon>Methanobacteriota</taxon>
        <taxon>Stenosarchaea group</taxon>
        <taxon>Halobacteria</taxon>
        <taxon>Halobacteriales</taxon>
        <taxon>Haloferacaceae</taxon>
        <taxon>Haloferax</taxon>
    </lineage>
</organism>
<proteinExistence type="predicted"/>
<feature type="domain" description="DUF7718" evidence="1">
    <location>
        <begin position="11"/>
        <end position="117"/>
    </location>
</feature>
<name>A0A0K1IZT8_HALGI</name>
<dbReference type="Pfam" id="PF24839">
    <property type="entry name" value="DUF7718"/>
    <property type="match status" value="1"/>
</dbReference>
<dbReference type="RefSeq" id="WP_050460429.1">
    <property type="nucleotide sequence ID" value="NZ_CP011950.1"/>
</dbReference>
<dbReference type="InterPro" id="IPR056135">
    <property type="entry name" value="DUF7718"/>
</dbReference>
<gene>
    <name evidence="2" type="ORF">ABY42_18510</name>
</gene>
<protein>
    <recommendedName>
        <fullName evidence="1">DUF7718 domain-containing protein</fullName>
    </recommendedName>
</protein>
<keyword evidence="2" id="KW-0614">Plasmid</keyword>
<dbReference type="EMBL" id="CP011950">
    <property type="protein sequence ID" value="AKU09813.1"/>
    <property type="molecule type" value="Genomic_DNA"/>
</dbReference>
<dbReference type="AlphaFoldDB" id="A0A0K1IZT8"/>
<evidence type="ECO:0000313" key="3">
    <source>
        <dbReference type="Proteomes" id="UP000066124"/>
    </source>
</evidence>
<dbReference type="Proteomes" id="UP000066124">
    <property type="component" value="Plasmid pHG3"/>
</dbReference>
<reference evidence="3" key="1">
    <citation type="journal article" date="2015" name="J. Biotechnol.">
        <title>Complete genome sequence of Haloferax gibbonsii strain ARA6, a potential producer of polyhydroxyalkanoates and halocins isolated from Araruama, Rio de Janeiro, Brasil.</title>
        <authorList>
            <person name="Pinto L.H."/>
            <person name="D'Alincourt Carvalho-Assef A.P."/>
            <person name="Vieira R.P."/>
            <person name="Clementino M.M."/>
            <person name="Albano R.M."/>
        </authorList>
    </citation>
    <scope>NUCLEOTIDE SEQUENCE [LARGE SCALE GENOMIC DNA]</scope>
    <source>
        <strain evidence="3">ARA6</strain>
        <plasmid evidence="3">Plasmid pHG3</plasmid>
    </source>
</reference>
<sequence>MTEYERTPPPKPLAKHIQVRLAFSTHRGRVTRFIVQLEYWHDGEWHEVVRYDHDEDAPGGHDVADEGLHLDVYRDGEKAFVEDLTGPIDANEALNFAEEHLRTHNEAYTKRYERWHNLTPPSDQ</sequence>
<accession>A0A0K1IZT8</accession>
<dbReference type="KEGG" id="hgi:ABY42_18510"/>
<dbReference type="GeneID" id="25247986"/>